<dbReference type="EMBL" id="VIIS01000495">
    <property type="protein sequence ID" value="KAF0308305.1"/>
    <property type="molecule type" value="Genomic_DNA"/>
</dbReference>
<gene>
    <name evidence="1" type="ORF">FJT64_020427</name>
</gene>
<evidence type="ECO:0000313" key="1">
    <source>
        <dbReference type="EMBL" id="KAF0308305.1"/>
    </source>
</evidence>
<keyword evidence="2" id="KW-1185">Reference proteome</keyword>
<reference evidence="1 2" key="1">
    <citation type="submission" date="2019-07" db="EMBL/GenBank/DDBJ databases">
        <title>Draft genome assembly of a fouling barnacle, Amphibalanus amphitrite (Darwin, 1854): The first reference genome for Thecostraca.</title>
        <authorList>
            <person name="Kim W."/>
        </authorList>
    </citation>
    <scope>NUCLEOTIDE SEQUENCE [LARGE SCALE GENOMIC DNA]</scope>
    <source>
        <strain evidence="1">SNU_AA5</strain>
        <tissue evidence="1">Soma without cirri and trophi</tissue>
    </source>
</reference>
<dbReference type="Proteomes" id="UP000440578">
    <property type="component" value="Unassembled WGS sequence"/>
</dbReference>
<organism evidence="1 2">
    <name type="scientific">Amphibalanus amphitrite</name>
    <name type="common">Striped barnacle</name>
    <name type="synonym">Balanus amphitrite</name>
    <dbReference type="NCBI Taxonomy" id="1232801"/>
    <lineage>
        <taxon>Eukaryota</taxon>
        <taxon>Metazoa</taxon>
        <taxon>Ecdysozoa</taxon>
        <taxon>Arthropoda</taxon>
        <taxon>Crustacea</taxon>
        <taxon>Multicrustacea</taxon>
        <taxon>Cirripedia</taxon>
        <taxon>Thoracica</taxon>
        <taxon>Thoracicalcarea</taxon>
        <taxon>Balanomorpha</taxon>
        <taxon>Balanoidea</taxon>
        <taxon>Balanidae</taxon>
        <taxon>Amphibalaninae</taxon>
        <taxon>Amphibalanus</taxon>
    </lineage>
</organism>
<name>A0A6A4WN95_AMPAM</name>
<evidence type="ECO:0000313" key="2">
    <source>
        <dbReference type="Proteomes" id="UP000440578"/>
    </source>
</evidence>
<sequence>MDAPADTADGDLQGAELFFRPRYYRPRYHNYGYGRGYGRGYGYGYGYGRRYGYGGYGSPYDDFGYY</sequence>
<comment type="caution">
    <text evidence="1">The sequence shown here is derived from an EMBL/GenBank/DDBJ whole genome shotgun (WGS) entry which is preliminary data.</text>
</comment>
<dbReference type="AlphaFoldDB" id="A0A6A4WN95"/>
<proteinExistence type="predicted"/>
<accession>A0A6A4WN95</accession>
<protein>
    <submittedName>
        <fullName evidence="1">Uncharacterized protein</fullName>
    </submittedName>
</protein>